<name>A0A174ZJF3_9FIRM</name>
<dbReference type="EMBL" id="CZBY01000011">
    <property type="protein sequence ID" value="CUQ87485.1"/>
    <property type="molecule type" value="Genomic_DNA"/>
</dbReference>
<gene>
    <name evidence="1" type="ORF">ERS852540_01508</name>
</gene>
<evidence type="ECO:0000313" key="1">
    <source>
        <dbReference type="EMBL" id="CUQ87485.1"/>
    </source>
</evidence>
<evidence type="ECO:0000313" key="2">
    <source>
        <dbReference type="Proteomes" id="UP000095662"/>
    </source>
</evidence>
<proteinExistence type="predicted"/>
<reference evidence="1 2" key="1">
    <citation type="submission" date="2015-09" db="EMBL/GenBank/DDBJ databases">
        <authorList>
            <consortium name="Pathogen Informatics"/>
        </authorList>
    </citation>
    <scope>NUCLEOTIDE SEQUENCE [LARGE SCALE GENOMIC DNA]</scope>
    <source>
        <strain evidence="1 2">2789STDY5834928</strain>
    </source>
</reference>
<dbReference type="AlphaFoldDB" id="A0A174ZJF3"/>
<sequence length="61" mass="7269">MSFIVLFIGLIIYGIWKNCEPQIPASYHNNWKLEQEDSWKASTGEMSKRQFMKNIQNGKYR</sequence>
<accession>A0A174ZJF3</accession>
<organism evidence="1 2">
    <name type="scientific">[Eubacterium] siraeum</name>
    <dbReference type="NCBI Taxonomy" id="39492"/>
    <lineage>
        <taxon>Bacteria</taxon>
        <taxon>Bacillati</taxon>
        <taxon>Bacillota</taxon>
        <taxon>Clostridia</taxon>
        <taxon>Eubacteriales</taxon>
        <taxon>Oscillospiraceae</taxon>
        <taxon>Oscillospiraceae incertae sedis</taxon>
    </lineage>
</organism>
<protein>
    <submittedName>
        <fullName evidence="1">Uncharacterized protein</fullName>
    </submittedName>
</protein>
<dbReference type="Proteomes" id="UP000095662">
    <property type="component" value="Unassembled WGS sequence"/>
</dbReference>